<dbReference type="SUPFAM" id="SSF161219">
    <property type="entry name" value="CHY zinc finger-like"/>
    <property type="match status" value="1"/>
</dbReference>
<feature type="compositionally biased region" description="Basic residues" evidence="6">
    <location>
        <begin position="774"/>
        <end position="783"/>
    </location>
</feature>
<feature type="domain" description="C3H1-type" evidence="7">
    <location>
        <begin position="43"/>
        <end position="71"/>
    </location>
</feature>
<feature type="zinc finger region" description="C3H1-type" evidence="5">
    <location>
        <begin position="43"/>
        <end position="71"/>
    </location>
</feature>
<feature type="region of interest" description="Disordered" evidence="6">
    <location>
        <begin position="1"/>
        <end position="44"/>
    </location>
</feature>
<feature type="compositionally biased region" description="Polar residues" evidence="6">
    <location>
        <begin position="425"/>
        <end position="437"/>
    </location>
</feature>
<dbReference type="InterPro" id="IPR000571">
    <property type="entry name" value="Znf_CCCH"/>
</dbReference>
<feature type="region of interest" description="Disordered" evidence="6">
    <location>
        <begin position="425"/>
        <end position="512"/>
    </location>
</feature>
<evidence type="ECO:0000256" key="6">
    <source>
        <dbReference type="SAM" id="MobiDB-lite"/>
    </source>
</evidence>
<feature type="compositionally biased region" description="Polar residues" evidence="6">
    <location>
        <begin position="1"/>
        <end position="14"/>
    </location>
</feature>
<gene>
    <name evidence="9" type="ORF">ASPZODRAFT_153137</name>
</gene>
<dbReference type="STRING" id="1073090.A0A1L9SEE6"/>
<proteinExistence type="predicted"/>
<evidence type="ECO:0000259" key="7">
    <source>
        <dbReference type="PROSITE" id="PS50103"/>
    </source>
</evidence>
<protein>
    <recommendedName>
        <fullName evidence="11">CHY-type domain-containing protein</fullName>
    </recommendedName>
</protein>
<evidence type="ECO:0000256" key="1">
    <source>
        <dbReference type="ARBA" id="ARBA00022723"/>
    </source>
</evidence>
<organism evidence="9 10">
    <name type="scientific">Penicilliopsis zonata CBS 506.65</name>
    <dbReference type="NCBI Taxonomy" id="1073090"/>
    <lineage>
        <taxon>Eukaryota</taxon>
        <taxon>Fungi</taxon>
        <taxon>Dikarya</taxon>
        <taxon>Ascomycota</taxon>
        <taxon>Pezizomycotina</taxon>
        <taxon>Eurotiomycetes</taxon>
        <taxon>Eurotiomycetidae</taxon>
        <taxon>Eurotiales</taxon>
        <taxon>Aspergillaceae</taxon>
        <taxon>Penicilliopsis</taxon>
    </lineage>
</organism>
<evidence type="ECO:0000256" key="5">
    <source>
        <dbReference type="PROSITE-ProRule" id="PRU00723"/>
    </source>
</evidence>
<evidence type="ECO:0008006" key="11">
    <source>
        <dbReference type="Google" id="ProtNLM"/>
    </source>
</evidence>
<feature type="compositionally biased region" description="Acidic residues" evidence="6">
    <location>
        <begin position="479"/>
        <end position="500"/>
    </location>
</feature>
<dbReference type="Pfam" id="PF05495">
    <property type="entry name" value="zf-CHY"/>
    <property type="match status" value="1"/>
</dbReference>
<keyword evidence="2 4" id="KW-0863">Zinc-finger</keyword>
<dbReference type="InterPro" id="IPR008913">
    <property type="entry name" value="Znf_CHY"/>
</dbReference>
<keyword evidence="3 5" id="KW-0862">Zinc</keyword>
<dbReference type="VEuPathDB" id="FungiDB:ASPZODRAFT_153137"/>
<feature type="region of interest" description="Disordered" evidence="6">
    <location>
        <begin position="769"/>
        <end position="795"/>
    </location>
</feature>
<evidence type="ECO:0000256" key="3">
    <source>
        <dbReference type="ARBA" id="ARBA00022833"/>
    </source>
</evidence>
<dbReference type="RefSeq" id="XP_022579998.1">
    <property type="nucleotide sequence ID" value="XM_022725941.1"/>
</dbReference>
<evidence type="ECO:0000313" key="9">
    <source>
        <dbReference type="EMBL" id="OJJ45488.1"/>
    </source>
</evidence>
<keyword evidence="10" id="KW-1185">Reference proteome</keyword>
<evidence type="ECO:0000256" key="2">
    <source>
        <dbReference type="ARBA" id="ARBA00022771"/>
    </source>
</evidence>
<reference evidence="10" key="1">
    <citation type="journal article" date="2017" name="Genome Biol.">
        <title>Comparative genomics reveals high biological diversity and specific adaptations in the industrially and medically important fungal genus Aspergillus.</title>
        <authorList>
            <person name="de Vries R.P."/>
            <person name="Riley R."/>
            <person name="Wiebenga A."/>
            <person name="Aguilar-Osorio G."/>
            <person name="Amillis S."/>
            <person name="Uchima C.A."/>
            <person name="Anderluh G."/>
            <person name="Asadollahi M."/>
            <person name="Askin M."/>
            <person name="Barry K."/>
            <person name="Battaglia E."/>
            <person name="Bayram O."/>
            <person name="Benocci T."/>
            <person name="Braus-Stromeyer S.A."/>
            <person name="Caldana C."/>
            <person name="Canovas D."/>
            <person name="Cerqueira G.C."/>
            <person name="Chen F."/>
            <person name="Chen W."/>
            <person name="Choi C."/>
            <person name="Clum A."/>
            <person name="Dos Santos R.A."/>
            <person name="Damasio A.R."/>
            <person name="Diallinas G."/>
            <person name="Emri T."/>
            <person name="Fekete E."/>
            <person name="Flipphi M."/>
            <person name="Freyberg S."/>
            <person name="Gallo A."/>
            <person name="Gournas C."/>
            <person name="Habgood R."/>
            <person name="Hainaut M."/>
            <person name="Harispe M.L."/>
            <person name="Henrissat B."/>
            <person name="Hilden K.S."/>
            <person name="Hope R."/>
            <person name="Hossain A."/>
            <person name="Karabika E."/>
            <person name="Karaffa L."/>
            <person name="Karanyi Z."/>
            <person name="Krasevec N."/>
            <person name="Kuo A."/>
            <person name="Kusch H."/>
            <person name="LaButti K."/>
            <person name="Lagendijk E.L."/>
            <person name="Lapidus A."/>
            <person name="Levasseur A."/>
            <person name="Lindquist E."/>
            <person name="Lipzen A."/>
            <person name="Logrieco A.F."/>
            <person name="MacCabe A."/>
            <person name="Maekelae M.R."/>
            <person name="Malavazi I."/>
            <person name="Melin P."/>
            <person name="Meyer V."/>
            <person name="Mielnichuk N."/>
            <person name="Miskei M."/>
            <person name="Molnar A.P."/>
            <person name="Mule G."/>
            <person name="Ngan C.Y."/>
            <person name="Orejas M."/>
            <person name="Orosz E."/>
            <person name="Ouedraogo J.P."/>
            <person name="Overkamp K.M."/>
            <person name="Park H.-S."/>
            <person name="Perrone G."/>
            <person name="Piumi F."/>
            <person name="Punt P.J."/>
            <person name="Ram A.F."/>
            <person name="Ramon A."/>
            <person name="Rauscher S."/>
            <person name="Record E."/>
            <person name="Riano-Pachon D.M."/>
            <person name="Robert V."/>
            <person name="Roehrig J."/>
            <person name="Ruller R."/>
            <person name="Salamov A."/>
            <person name="Salih N.S."/>
            <person name="Samson R.A."/>
            <person name="Sandor E."/>
            <person name="Sanguinetti M."/>
            <person name="Schuetze T."/>
            <person name="Sepcic K."/>
            <person name="Shelest E."/>
            <person name="Sherlock G."/>
            <person name="Sophianopoulou V."/>
            <person name="Squina F.M."/>
            <person name="Sun H."/>
            <person name="Susca A."/>
            <person name="Todd R.B."/>
            <person name="Tsang A."/>
            <person name="Unkles S.E."/>
            <person name="van de Wiele N."/>
            <person name="van Rossen-Uffink D."/>
            <person name="Oliveira J.V."/>
            <person name="Vesth T.C."/>
            <person name="Visser J."/>
            <person name="Yu J.-H."/>
            <person name="Zhou M."/>
            <person name="Andersen M.R."/>
            <person name="Archer D.B."/>
            <person name="Baker S.E."/>
            <person name="Benoit I."/>
            <person name="Brakhage A.A."/>
            <person name="Braus G.H."/>
            <person name="Fischer R."/>
            <person name="Frisvad J.C."/>
            <person name="Goldman G.H."/>
            <person name="Houbraken J."/>
            <person name="Oakley B."/>
            <person name="Pocsi I."/>
            <person name="Scazzocchio C."/>
            <person name="Seiboth B."/>
            <person name="vanKuyk P.A."/>
            <person name="Wortman J."/>
            <person name="Dyer P.S."/>
            <person name="Grigoriev I.V."/>
        </authorList>
    </citation>
    <scope>NUCLEOTIDE SEQUENCE [LARGE SCALE GENOMIC DNA]</scope>
    <source>
        <strain evidence="10">CBS 506.65</strain>
    </source>
</reference>
<dbReference type="Proteomes" id="UP000184188">
    <property type="component" value="Unassembled WGS sequence"/>
</dbReference>
<evidence type="ECO:0000259" key="8">
    <source>
        <dbReference type="PROSITE" id="PS51266"/>
    </source>
</evidence>
<dbReference type="GeneID" id="34612405"/>
<dbReference type="PROSITE" id="PS51266">
    <property type="entry name" value="ZF_CHY"/>
    <property type="match status" value="1"/>
</dbReference>
<dbReference type="PROSITE" id="PS50103">
    <property type="entry name" value="ZF_C3H1"/>
    <property type="match status" value="1"/>
</dbReference>
<evidence type="ECO:0000313" key="10">
    <source>
        <dbReference type="Proteomes" id="UP000184188"/>
    </source>
</evidence>
<accession>A0A1L9SEE6</accession>
<dbReference type="GO" id="GO:0008270">
    <property type="term" value="F:zinc ion binding"/>
    <property type="evidence" value="ECO:0007669"/>
    <property type="project" value="UniProtKB-KW"/>
</dbReference>
<dbReference type="EMBL" id="KV878345">
    <property type="protein sequence ID" value="OJJ45488.1"/>
    <property type="molecule type" value="Genomic_DNA"/>
</dbReference>
<dbReference type="InterPro" id="IPR037274">
    <property type="entry name" value="Znf_CHY_sf"/>
</dbReference>
<evidence type="ECO:0000256" key="4">
    <source>
        <dbReference type="PROSITE-ProRule" id="PRU00601"/>
    </source>
</evidence>
<dbReference type="AlphaFoldDB" id="A0A1L9SEE6"/>
<keyword evidence="1 5" id="KW-0479">Metal-binding</keyword>
<feature type="domain" description="CHY-type" evidence="8">
    <location>
        <begin position="689"/>
        <end position="756"/>
    </location>
</feature>
<name>A0A1L9SEE6_9EURO</name>
<dbReference type="OrthoDB" id="10253329at2759"/>
<sequence length="795" mass="87837">MEPSAQTDSGQQFLTIRDELATAQAPGARTAGRLDHPQRPAARKASIRCRFYATQKGCRAGDACPYLHDASARVSASVPQEHLSSTASAEASAAAISDIASTVRNLSIDNAKPAPVSRPVSKVENQNPREFQVNQVRRRFRPKEEQNDAGTTLTFGLVPSDPDFPFELEKLHCVLRIPLKYPVSGRPTLQVTNPEMDRSFQENVERGFDDIVDSSIRTNSRGTLLSWINSLDRHLERLLTTVERAPTLKFVANFSSRDVPETKPVVQAQLPPRQIQARAQPIPQPPTASFFKNHRQYTADEKAAAEQRRNAEMRQIEARLGRQPLFQKASDGRSFVIPIQPSKVTRLPVPLRSIKTIRLGVPQLYPLEHSSIELQGVDPEAARSVEAGFAEWVGDNIIQLNLMSQINYLASNMHNFANRPTETTVQAPSMTLEQPTEVQAPEESLEKPVSADPGDASDDRSHIHVIPRPPEWSVQETGSDGEEITDDSMTDEEFTDDDTESGGAPVLEIPQPSTGRGVALSFPYLELYGIEILELVNVYITVKCERCKELLDVKNIHQAKGVNDFSALRVETCKKCTNSMSIGFRRELMHPTANRAGYLDLDGCTVVDLLPSQFTPTCAECSSIFPGQGVTAVRGESATANCRECHRRMVFKIPEVKFLIVGAAAATSRATAPARKKPKEVLGIVAGQELPRRGRCTHYAKSYRWFRFGCCAKVFPCDKCHDLATDHPNEHANRMICGFCSREQTYRPENCGVCHAVLVGKAGSGFWEGGKGTRNPRKYKRRGGTAPGGSSNCKR</sequence>